<dbReference type="Proteomes" id="UP001139260">
    <property type="component" value="Unassembled WGS sequence"/>
</dbReference>
<protein>
    <submittedName>
        <fullName evidence="2">Uncharacterized protein</fullName>
    </submittedName>
</protein>
<evidence type="ECO:0000313" key="2">
    <source>
        <dbReference type="EMBL" id="MCK8140414.1"/>
    </source>
</evidence>
<reference evidence="2" key="1">
    <citation type="submission" date="2022-04" db="EMBL/GenBank/DDBJ databases">
        <title>Flavobacterium pygoscelis sp. nov. isolated from Chinstrap chick (Pygoscelis antarcticus).</title>
        <authorList>
            <person name="Irgang R."/>
            <person name="Poblete-Morales M."/>
            <person name="Avendano-Herrera R."/>
        </authorList>
    </citation>
    <scope>NUCLEOTIDE SEQUENCE</scope>
    <source>
        <strain evidence="2">I-SCBP12n</strain>
    </source>
</reference>
<feature type="chain" id="PRO_5040893785" evidence="1">
    <location>
        <begin position="19"/>
        <end position="317"/>
    </location>
</feature>
<evidence type="ECO:0000313" key="3">
    <source>
        <dbReference type="Proteomes" id="UP001139260"/>
    </source>
</evidence>
<dbReference type="EMBL" id="JALNUB010000001">
    <property type="protein sequence ID" value="MCK8140414.1"/>
    <property type="molecule type" value="Genomic_DNA"/>
</dbReference>
<gene>
    <name evidence="2" type="ORF">MW871_00765</name>
</gene>
<name>A0A9X1XNX1_9FLAO</name>
<dbReference type="AlphaFoldDB" id="A0A9X1XNX1"/>
<proteinExistence type="predicted"/>
<keyword evidence="1" id="KW-0732">Signal</keyword>
<accession>A0A9X1XNX1</accession>
<organism evidence="2 3">
    <name type="scientific">Flavobacterium pygoscelis</name>
    <dbReference type="NCBI Taxonomy" id="2893176"/>
    <lineage>
        <taxon>Bacteria</taxon>
        <taxon>Pseudomonadati</taxon>
        <taxon>Bacteroidota</taxon>
        <taxon>Flavobacteriia</taxon>
        <taxon>Flavobacteriales</taxon>
        <taxon>Flavobacteriaceae</taxon>
        <taxon>Flavobacterium</taxon>
    </lineage>
</organism>
<dbReference type="RefSeq" id="WP_210645051.1">
    <property type="nucleotide sequence ID" value="NZ_JALNUB010000001.1"/>
</dbReference>
<comment type="caution">
    <text evidence="2">The sequence shown here is derived from an EMBL/GenBank/DDBJ whole genome shotgun (WGS) entry which is preliminary data.</text>
</comment>
<sequence length="317" mass="35116">MKKIISTVFLFCVAFVNAQSNQSDAASLIELTPYVSDQVEGITEIARNNLENKLSQIVTANGMGVSGGDSRFIITANIVVLSKNITPTAPPMQAYTLEVNLYIGDGMEGIKFSSHSVTLKGVGENETKAYMAALRNLKTNDPQYQTFVNKGKLKIVEFYNKKCDAIIAEAKAYAMKGQYDAGLYKLSSIPVACKECYNKAVPITKVIYKQQIDKECKSYLANAKTSWVGNQDQYGATNASEYLAMIDPNASCYKEAQAFSNQIAAKILSDEKREWNFRMKVYQDDVASEKAALKAARDISLAYAKSENVYYTVVGWW</sequence>
<feature type="signal peptide" evidence="1">
    <location>
        <begin position="1"/>
        <end position="18"/>
    </location>
</feature>
<keyword evidence="3" id="KW-1185">Reference proteome</keyword>
<evidence type="ECO:0000256" key="1">
    <source>
        <dbReference type="SAM" id="SignalP"/>
    </source>
</evidence>